<dbReference type="SUPFAM" id="SSF158682">
    <property type="entry name" value="TerB-like"/>
    <property type="match status" value="1"/>
</dbReference>
<dbReference type="InterPro" id="IPR007791">
    <property type="entry name" value="DjlA_N"/>
</dbReference>
<name>A0A9X3BEV0_9BACT</name>
<organism evidence="2 3">
    <name type="scientific">Paraflavisolibacter caeni</name>
    <dbReference type="NCBI Taxonomy" id="2982496"/>
    <lineage>
        <taxon>Bacteria</taxon>
        <taxon>Pseudomonadati</taxon>
        <taxon>Bacteroidota</taxon>
        <taxon>Chitinophagia</taxon>
        <taxon>Chitinophagales</taxon>
        <taxon>Chitinophagaceae</taxon>
        <taxon>Paraflavisolibacter</taxon>
    </lineage>
</organism>
<feature type="domain" description="Co-chaperone DjlA N-terminal" evidence="1">
    <location>
        <begin position="19"/>
        <end position="123"/>
    </location>
</feature>
<protein>
    <submittedName>
        <fullName evidence="2">TerB family tellurite resistance protein</fullName>
    </submittedName>
</protein>
<dbReference type="Gene3D" id="1.10.3680.10">
    <property type="entry name" value="TerB-like"/>
    <property type="match status" value="1"/>
</dbReference>
<comment type="caution">
    <text evidence="2">The sequence shown here is derived from an EMBL/GenBank/DDBJ whole genome shotgun (WGS) entry which is preliminary data.</text>
</comment>
<gene>
    <name evidence="2" type="ORF">OCK74_01200</name>
</gene>
<reference evidence="2" key="1">
    <citation type="submission" date="2022-09" db="EMBL/GenBank/DDBJ databases">
        <authorList>
            <person name="Yuan C."/>
            <person name="Ke Z."/>
        </authorList>
    </citation>
    <scope>NUCLEOTIDE SEQUENCE</scope>
    <source>
        <strain evidence="2">LB-8</strain>
    </source>
</reference>
<evidence type="ECO:0000313" key="3">
    <source>
        <dbReference type="Proteomes" id="UP001155483"/>
    </source>
</evidence>
<dbReference type="RefSeq" id="WP_279295150.1">
    <property type="nucleotide sequence ID" value="NZ_JAOTIF010000001.1"/>
</dbReference>
<evidence type="ECO:0000259" key="1">
    <source>
        <dbReference type="Pfam" id="PF05099"/>
    </source>
</evidence>
<sequence>MEQPEKLLKDYTDIEKGAYIGAIASIATADKTASEEELEFLEALADSAQLSPEQKESVRNAATELSGEELQKCLDILKGSDLRFSLITDLIAFAESDQNYAPEEKANIEKIAQYLNINQQQFSLLGEFVQKTAKTELAPEQAQSQGFLESLGLGDQLKNAGINLSSLTKGLLGVAGPIILAGLVRKGFRSGSRGGVGGLGGGLGGMLGGFGSLIGMLNGGRGIGSTGGLFSRVLRGF</sequence>
<proteinExistence type="predicted"/>
<keyword evidence="3" id="KW-1185">Reference proteome</keyword>
<dbReference type="AlphaFoldDB" id="A0A9X3BEV0"/>
<accession>A0A9X3BEV0</accession>
<dbReference type="InterPro" id="IPR029024">
    <property type="entry name" value="TerB-like"/>
</dbReference>
<reference evidence="2" key="2">
    <citation type="submission" date="2023-04" db="EMBL/GenBank/DDBJ databases">
        <title>Paracnuella aquatica gen. nov., sp. nov., a member of the family Chitinophagaceae isolated from a hot spring.</title>
        <authorList>
            <person name="Wang C."/>
        </authorList>
    </citation>
    <scope>NUCLEOTIDE SEQUENCE</scope>
    <source>
        <strain evidence="2">LB-8</strain>
    </source>
</reference>
<dbReference type="EMBL" id="JAOTIF010000001">
    <property type="protein sequence ID" value="MCU7547704.1"/>
    <property type="molecule type" value="Genomic_DNA"/>
</dbReference>
<evidence type="ECO:0000313" key="2">
    <source>
        <dbReference type="EMBL" id="MCU7547704.1"/>
    </source>
</evidence>
<dbReference type="Proteomes" id="UP001155483">
    <property type="component" value="Unassembled WGS sequence"/>
</dbReference>
<dbReference type="Pfam" id="PF05099">
    <property type="entry name" value="TerB"/>
    <property type="match status" value="1"/>
</dbReference>